<evidence type="ECO:0000256" key="5">
    <source>
        <dbReference type="ARBA" id="ARBA00003485"/>
    </source>
</evidence>
<dbReference type="Gene3D" id="3.40.50.1970">
    <property type="match status" value="1"/>
</dbReference>
<evidence type="ECO:0000259" key="21">
    <source>
        <dbReference type="Pfam" id="PF01761"/>
    </source>
</evidence>
<dbReference type="Pfam" id="PF01761">
    <property type="entry name" value="DHQ_synthase"/>
    <property type="match status" value="1"/>
</dbReference>
<dbReference type="PANTHER" id="PTHR43622:SF7">
    <property type="entry name" value="3-DEHYDROQUINATE SYNTHASE, CHLOROPLASTIC"/>
    <property type="match status" value="1"/>
</dbReference>
<dbReference type="PANTHER" id="PTHR43622">
    <property type="entry name" value="3-DEHYDROQUINATE SYNTHASE"/>
    <property type="match status" value="1"/>
</dbReference>
<comment type="pathway">
    <text evidence="7">Metabolic intermediate biosynthesis; chorismate biosynthesis; chorismate from D-erythrose 4-phosphate and phosphoenolpyruvate: step 2/7.</text>
</comment>
<dbReference type="InterPro" id="IPR016037">
    <property type="entry name" value="DHQ_synth_AroB"/>
</dbReference>
<comment type="cofactor">
    <cofactor evidence="2">
        <name>NAD(+)</name>
        <dbReference type="ChEBI" id="CHEBI:57540"/>
    </cofactor>
</comment>
<dbReference type="InterPro" id="IPR030960">
    <property type="entry name" value="DHQS/DOIS_N"/>
</dbReference>
<name>A0ABP2XD74_9CHLA</name>
<comment type="cofactor">
    <cofactor evidence="4">
        <name>Zn(2+)</name>
        <dbReference type="ChEBI" id="CHEBI:29105"/>
    </cofactor>
</comment>
<evidence type="ECO:0000256" key="18">
    <source>
        <dbReference type="ARBA" id="ARBA00023239"/>
    </source>
</evidence>
<dbReference type="NCBIfam" id="TIGR01357">
    <property type="entry name" value="aroB"/>
    <property type="match status" value="1"/>
</dbReference>
<dbReference type="Proteomes" id="UP000016064">
    <property type="component" value="Unassembled WGS sequence"/>
</dbReference>
<dbReference type="Pfam" id="PF24621">
    <property type="entry name" value="DHQS_C"/>
    <property type="match status" value="1"/>
</dbReference>
<keyword evidence="14" id="KW-0547">Nucleotide-binding</keyword>
<proteinExistence type="inferred from homology"/>
<evidence type="ECO:0000256" key="12">
    <source>
        <dbReference type="ARBA" id="ARBA00022605"/>
    </source>
</evidence>
<evidence type="ECO:0000256" key="10">
    <source>
        <dbReference type="ARBA" id="ARBA00017684"/>
    </source>
</evidence>
<dbReference type="InterPro" id="IPR050071">
    <property type="entry name" value="Dehydroquinate_synthase"/>
</dbReference>
<keyword evidence="11" id="KW-0963">Cytoplasm</keyword>
<comment type="similarity">
    <text evidence="8">Belongs to the sugar phosphate cyclases superfamily. Dehydroquinate synthase family.</text>
</comment>
<comment type="catalytic activity">
    <reaction evidence="1">
        <text>7-phospho-2-dehydro-3-deoxy-D-arabino-heptonate = 3-dehydroquinate + phosphate</text>
        <dbReference type="Rhea" id="RHEA:21968"/>
        <dbReference type="ChEBI" id="CHEBI:32364"/>
        <dbReference type="ChEBI" id="CHEBI:43474"/>
        <dbReference type="ChEBI" id="CHEBI:58394"/>
        <dbReference type="EC" id="4.2.3.4"/>
    </reaction>
</comment>
<evidence type="ECO:0000313" key="24">
    <source>
        <dbReference type="Proteomes" id="UP000016064"/>
    </source>
</evidence>
<feature type="domain" description="3-dehydroquinate synthase C-terminal" evidence="22">
    <location>
        <begin position="177"/>
        <end position="306"/>
    </location>
</feature>
<gene>
    <name evidence="23" type="primary">aroB</name>
    <name evidence="23" type="ORF">H359_0815</name>
</gene>
<evidence type="ECO:0000256" key="8">
    <source>
        <dbReference type="ARBA" id="ARBA00005412"/>
    </source>
</evidence>
<keyword evidence="17" id="KW-0057">Aromatic amino acid biosynthesis</keyword>
<dbReference type="EMBL" id="APJW01000003">
    <property type="protein sequence ID" value="EQM62414.1"/>
    <property type="molecule type" value="Genomic_DNA"/>
</dbReference>
<comment type="caution">
    <text evidence="23">The sequence shown here is derived from an EMBL/GenBank/DDBJ whole genome shotgun (WGS) entry which is preliminary data.</text>
</comment>
<evidence type="ECO:0000256" key="19">
    <source>
        <dbReference type="ARBA" id="ARBA00023285"/>
    </source>
</evidence>
<comment type="function">
    <text evidence="5">Catalyzes the conversion of 3-deoxy-D-arabino-heptulosonate 7-phosphate (DAHP) to dehydroquinate (DHQ).</text>
</comment>
<protein>
    <recommendedName>
        <fullName evidence="10 20">3-dehydroquinate synthase</fullName>
        <ecNumber evidence="9 20">4.2.3.4</ecNumber>
    </recommendedName>
</protein>
<keyword evidence="19" id="KW-0170">Cobalt</keyword>
<dbReference type="InterPro" id="IPR056179">
    <property type="entry name" value="DHQS_C"/>
</dbReference>
<organism evidence="23 24">
    <name type="scientific">Chlamydia ibidis 10-1398/6</name>
    <dbReference type="NCBI Taxonomy" id="1046581"/>
    <lineage>
        <taxon>Bacteria</taxon>
        <taxon>Pseudomonadati</taxon>
        <taxon>Chlamydiota</taxon>
        <taxon>Chlamydiia</taxon>
        <taxon>Chlamydiales</taxon>
        <taxon>Chlamydiaceae</taxon>
        <taxon>Chlamydia/Chlamydophila group</taxon>
        <taxon>Chlamydia</taxon>
    </lineage>
</organism>
<evidence type="ECO:0000256" key="17">
    <source>
        <dbReference type="ARBA" id="ARBA00023141"/>
    </source>
</evidence>
<evidence type="ECO:0000256" key="4">
    <source>
        <dbReference type="ARBA" id="ARBA00001947"/>
    </source>
</evidence>
<evidence type="ECO:0000256" key="1">
    <source>
        <dbReference type="ARBA" id="ARBA00001393"/>
    </source>
</evidence>
<evidence type="ECO:0000256" key="20">
    <source>
        <dbReference type="NCBIfam" id="TIGR01357"/>
    </source>
</evidence>
<evidence type="ECO:0000256" key="16">
    <source>
        <dbReference type="ARBA" id="ARBA00023027"/>
    </source>
</evidence>
<dbReference type="RefSeq" id="WP_020370433.1">
    <property type="nucleotide sequence ID" value="NZ_APJW01000003.1"/>
</dbReference>
<dbReference type="GO" id="GO:0003856">
    <property type="term" value="F:3-dehydroquinate synthase activity"/>
    <property type="evidence" value="ECO:0007669"/>
    <property type="project" value="UniProtKB-EC"/>
</dbReference>
<keyword evidence="12" id="KW-0028">Amino-acid biosynthesis</keyword>
<evidence type="ECO:0000256" key="13">
    <source>
        <dbReference type="ARBA" id="ARBA00022723"/>
    </source>
</evidence>
<evidence type="ECO:0000256" key="9">
    <source>
        <dbReference type="ARBA" id="ARBA00013031"/>
    </source>
</evidence>
<evidence type="ECO:0000256" key="6">
    <source>
        <dbReference type="ARBA" id="ARBA00004496"/>
    </source>
</evidence>
<comment type="subcellular location">
    <subcellularLocation>
        <location evidence="6">Cytoplasm</location>
    </subcellularLocation>
</comment>
<dbReference type="CDD" id="cd08195">
    <property type="entry name" value="DHQS"/>
    <property type="match status" value="1"/>
</dbReference>
<comment type="cofactor">
    <cofactor evidence="3">
        <name>Co(2+)</name>
        <dbReference type="ChEBI" id="CHEBI:48828"/>
    </cofactor>
</comment>
<evidence type="ECO:0000256" key="3">
    <source>
        <dbReference type="ARBA" id="ARBA00001941"/>
    </source>
</evidence>
<reference evidence="23 24" key="1">
    <citation type="submission" date="2013-07" db="EMBL/GenBank/DDBJ databases">
        <title>Isolation of a new Chlamydia species from the feral Sacred Ibis (Threskiornis aethiopicus): Chlamydia ibidis.</title>
        <authorList>
            <person name="Vorimore F."/>
            <person name="Hsia R.-C."/>
            <person name="Huot-Creasy H."/>
            <person name="Bastian S."/>
            <person name="Deruyter L."/>
            <person name="Passet A."/>
            <person name="Sachse K."/>
            <person name="Bavoil P."/>
            <person name="Myers G."/>
            <person name="Laroucau K."/>
        </authorList>
    </citation>
    <scope>NUCLEOTIDE SEQUENCE [LARGE SCALE GENOMIC DNA]</scope>
    <source>
        <strain evidence="23 24">10-1398/6</strain>
    </source>
</reference>
<dbReference type="InterPro" id="IPR030963">
    <property type="entry name" value="DHQ_synth_fam"/>
</dbReference>
<evidence type="ECO:0000259" key="22">
    <source>
        <dbReference type="Pfam" id="PF24621"/>
    </source>
</evidence>
<evidence type="ECO:0000256" key="7">
    <source>
        <dbReference type="ARBA" id="ARBA00004661"/>
    </source>
</evidence>
<dbReference type="PIRSF" id="PIRSF001455">
    <property type="entry name" value="DHQ_synth"/>
    <property type="match status" value="1"/>
</dbReference>
<accession>A0ABP2XD74</accession>
<evidence type="ECO:0000313" key="23">
    <source>
        <dbReference type="EMBL" id="EQM62414.1"/>
    </source>
</evidence>
<evidence type="ECO:0000256" key="15">
    <source>
        <dbReference type="ARBA" id="ARBA00022833"/>
    </source>
</evidence>
<keyword evidence="24" id="KW-1185">Reference proteome</keyword>
<evidence type="ECO:0000256" key="14">
    <source>
        <dbReference type="ARBA" id="ARBA00022741"/>
    </source>
</evidence>
<dbReference type="Gene3D" id="1.20.1090.10">
    <property type="entry name" value="Dehydroquinate synthase-like - alpha domain"/>
    <property type="match status" value="1"/>
</dbReference>
<keyword evidence="18 23" id="KW-0456">Lyase</keyword>
<keyword evidence="13" id="KW-0479">Metal-binding</keyword>
<keyword evidence="16" id="KW-0520">NAD</keyword>
<feature type="domain" description="3-dehydroquinate synthase N-terminal" evidence="21">
    <location>
        <begin position="64"/>
        <end position="175"/>
    </location>
</feature>
<dbReference type="SUPFAM" id="SSF56796">
    <property type="entry name" value="Dehydroquinate synthase-like"/>
    <property type="match status" value="1"/>
</dbReference>
<keyword evidence="15" id="KW-0862">Zinc</keyword>
<sequence>MIENIVNNPHIVKLVHNFFHKKLFSSIPTSSPLVIITDDCVKDKVIPPITDFLKSIGYEVNILSFPPGEQNKTWETFISLQNQLVEMNISPGATMIGIGGGIVLDMAGFLASTYCRGMRLFLVPTTITAMIDSSIGGKNGINFRGLKNRLGTIYLPKSVWICPEFLSTLPRHEWHNGIAEAIKHGCIADAYLWEFLENYSETLFSSPPVLNEFIKRNCLIKSAIVAQDLKNRGIRKILNFGHSIGHAIETLSFGYVSHGLSVSVGMVIEMKISLRSGIMKNPQLIDKLSCLLSKFHLPTHLKDLSSLIPEEFQKNVFCPQNIIHTLSYDKKNLIKYCPKIVMLEHLGKVASFNGTYCIAPKIDLLYQILSEECHVMCNN</sequence>
<evidence type="ECO:0000256" key="11">
    <source>
        <dbReference type="ARBA" id="ARBA00022490"/>
    </source>
</evidence>
<evidence type="ECO:0000256" key="2">
    <source>
        <dbReference type="ARBA" id="ARBA00001911"/>
    </source>
</evidence>
<dbReference type="EC" id="4.2.3.4" evidence="9 20"/>